<evidence type="ECO:0000256" key="4">
    <source>
        <dbReference type="PROSITE-ProRule" id="PRU01161"/>
    </source>
</evidence>
<evidence type="ECO:0000256" key="3">
    <source>
        <dbReference type="ARBA" id="ARBA00023098"/>
    </source>
</evidence>
<gene>
    <name evidence="6" type="ORF">AMJ44_02020</name>
</gene>
<sequence>MSCWFFKKRKVGLVLGGGMARGIAHIGVLKVLDQYKIPIHCVVGTSSGAMVGAAFASGMEERLIEEIALRISWGRILKMAFFRPGFVSGEAIEELMIKYIGDKMFSELKIPLAVIATDVKTGEPVVIYQGRVAKAVAASSAIPGLVAPAEINHRFLVDGGFSNNLPVNVAKEMGANYTIAVDVIPSKPIRNLPRNPLRMYERAFDIVMHKLSKEQRKKTNILIEPEMEEDIWQLDLHKAKRLISAGEAAAHRIIGKIRRKVKV</sequence>
<evidence type="ECO:0000256" key="2">
    <source>
        <dbReference type="ARBA" id="ARBA00022963"/>
    </source>
</evidence>
<protein>
    <recommendedName>
        <fullName evidence="5">PNPLA domain-containing protein</fullName>
    </recommendedName>
</protein>
<dbReference type="AlphaFoldDB" id="A0A0S7Y5A7"/>
<evidence type="ECO:0000313" key="6">
    <source>
        <dbReference type="EMBL" id="KPJ69864.1"/>
    </source>
</evidence>
<dbReference type="InterPro" id="IPR002641">
    <property type="entry name" value="PNPLA_dom"/>
</dbReference>
<dbReference type="Proteomes" id="UP000051861">
    <property type="component" value="Unassembled WGS sequence"/>
</dbReference>
<dbReference type="CDD" id="cd07205">
    <property type="entry name" value="Pat_PNPLA6_PNPLA7_NTE1_like"/>
    <property type="match status" value="1"/>
</dbReference>
<dbReference type="GO" id="GO:0016787">
    <property type="term" value="F:hydrolase activity"/>
    <property type="evidence" value="ECO:0007669"/>
    <property type="project" value="UniProtKB-UniRule"/>
</dbReference>
<organism evidence="6 7">
    <name type="scientific">candidate division WOR-1 bacterium DG_54_3</name>
    <dbReference type="NCBI Taxonomy" id="1703775"/>
    <lineage>
        <taxon>Bacteria</taxon>
        <taxon>Bacillati</taxon>
        <taxon>Saganbacteria</taxon>
    </lineage>
</organism>
<evidence type="ECO:0000259" key="5">
    <source>
        <dbReference type="PROSITE" id="PS51635"/>
    </source>
</evidence>
<feature type="active site" description="Nucleophile" evidence="4">
    <location>
        <position position="46"/>
    </location>
</feature>
<dbReference type="InterPro" id="IPR016035">
    <property type="entry name" value="Acyl_Trfase/lysoPLipase"/>
</dbReference>
<proteinExistence type="predicted"/>
<accession>A0A0S7Y5A7</accession>
<keyword evidence="2 4" id="KW-0442">Lipid degradation</keyword>
<comment type="caution">
    <text evidence="6">The sequence shown here is derived from an EMBL/GenBank/DDBJ whole genome shotgun (WGS) entry which is preliminary data.</text>
</comment>
<evidence type="ECO:0000256" key="1">
    <source>
        <dbReference type="ARBA" id="ARBA00022801"/>
    </source>
</evidence>
<evidence type="ECO:0000313" key="7">
    <source>
        <dbReference type="Proteomes" id="UP000051861"/>
    </source>
</evidence>
<dbReference type="PANTHER" id="PTHR14226">
    <property type="entry name" value="NEUROPATHY TARGET ESTERASE/SWISS CHEESE D.MELANOGASTER"/>
    <property type="match status" value="1"/>
</dbReference>
<dbReference type="PANTHER" id="PTHR14226:SF76">
    <property type="entry name" value="NTE FAMILY PROTEIN RSSA"/>
    <property type="match status" value="1"/>
</dbReference>
<comment type="caution">
    <text evidence="4">Lacks conserved residue(s) required for the propagation of feature annotation.</text>
</comment>
<name>A0A0S7Y5A7_UNCSA</name>
<keyword evidence="3 4" id="KW-0443">Lipid metabolism</keyword>
<dbReference type="EMBL" id="LIZX01000012">
    <property type="protein sequence ID" value="KPJ69864.1"/>
    <property type="molecule type" value="Genomic_DNA"/>
</dbReference>
<feature type="domain" description="PNPLA" evidence="5">
    <location>
        <begin position="13"/>
        <end position="171"/>
    </location>
</feature>
<dbReference type="PROSITE" id="PS51635">
    <property type="entry name" value="PNPLA"/>
    <property type="match status" value="1"/>
</dbReference>
<feature type="short sequence motif" description="DGA/G" evidence="4">
    <location>
        <begin position="158"/>
        <end position="160"/>
    </location>
</feature>
<reference evidence="6 7" key="1">
    <citation type="journal article" date="2015" name="Microbiome">
        <title>Genomic resolution of linkages in carbon, nitrogen, and sulfur cycling among widespread estuary sediment bacteria.</title>
        <authorList>
            <person name="Baker B.J."/>
            <person name="Lazar C.S."/>
            <person name="Teske A.P."/>
            <person name="Dick G.J."/>
        </authorList>
    </citation>
    <scope>NUCLEOTIDE SEQUENCE [LARGE SCALE GENOMIC DNA]</scope>
    <source>
        <strain evidence="6">DG_54_3</strain>
    </source>
</reference>
<dbReference type="Pfam" id="PF01734">
    <property type="entry name" value="Patatin"/>
    <property type="match status" value="1"/>
</dbReference>
<feature type="active site" description="Proton acceptor" evidence="4">
    <location>
        <position position="158"/>
    </location>
</feature>
<dbReference type="Gene3D" id="3.40.1090.10">
    <property type="entry name" value="Cytosolic phospholipase A2 catalytic domain"/>
    <property type="match status" value="1"/>
</dbReference>
<dbReference type="GO" id="GO:0016042">
    <property type="term" value="P:lipid catabolic process"/>
    <property type="evidence" value="ECO:0007669"/>
    <property type="project" value="UniProtKB-UniRule"/>
</dbReference>
<dbReference type="SUPFAM" id="SSF52151">
    <property type="entry name" value="FabD/lysophospholipase-like"/>
    <property type="match status" value="1"/>
</dbReference>
<feature type="short sequence motif" description="GXSXG" evidence="4">
    <location>
        <begin position="44"/>
        <end position="48"/>
    </location>
</feature>
<dbReference type="InterPro" id="IPR050301">
    <property type="entry name" value="NTE"/>
</dbReference>
<keyword evidence="1 4" id="KW-0378">Hydrolase</keyword>